<evidence type="ECO:0000313" key="6">
    <source>
        <dbReference type="Proteomes" id="UP000007267"/>
    </source>
</evidence>
<dbReference type="HOGENOM" id="CLU_009600_0_2_1"/>
<feature type="compositionally biased region" description="Basic and acidic residues" evidence="2">
    <location>
        <begin position="198"/>
        <end position="214"/>
    </location>
</feature>
<sequence length="776" mass="84645">MRSLPLQPASTSHHPASPLTSYGTIATLHFFPYLCNSPSTTAPYSIASPLCNHFAACPFLRSPSSPLHSRLIPALHHSPLHPHPRAARTSSVQPPRPAPQLAPFSSPLGAPPSPRRGSSSLPGATKPPEQRVSSPRNLFASPLGACPRPRRCAEPRAADRAGLLRIMAPLLLLLAPALLLFYLGFVRRCTRIPPAAFHRREPGRAGDSGHEPPRDGWGPRMSGFPLRLFVHLANTAFGQFCVMPLLLRMNNFTLLHYLDIHEDPTFIPEVAAEGRKEKPETKSTSEILKQLMETRPNPANSGFSFKGIQDYLNCYRTGELTPMQVAKNIIASLEDCEKSSPPLRAIVQWDRAQIQRMAEASTTRYKNKSPLSLLDGIPVCLKEEIKVVPYHHRVGTVYLGTEPETEDATVTRKLREAGAIIIGVSNMHELGIGTTGCNPNRLHGTTRNPYNPQHFTGGSSSGAAASVAAGLCPLAIGSDGGGSVRIPASFCGVVGLKGTFGRISAHGCLPLSYSTVSLGPICASVTDAAIAYSILAEPDPLYPYGLQQPKASLSEILTPDLKGLKLGVDWMFFKACDAEVLAVCQKAVEYLQTLGASVVDVSLPEMEEVRVAHVICILSEMRDFLQPDFNTHFHQMNLETRLNLALASQFTALDYIKANRQRTRSMSFLRDIFANVNCILTPATACTAPRIHSSDLLTGNNDVPTLLRTMRYMQLGNFTGIPGLVVPVGYAASGLPINFQVMAKWWDEAILFRVGLKLEHFRDTTRKPAIYYDILA</sequence>
<dbReference type="SUPFAM" id="SSF75304">
    <property type="entry name" value="Amidase signature (AS) enzymes"/>
    <property type="match status" value="1"/>
</dbReference>
<dbReference type="Pfam" id="PF01425">
    <property type="entry name" value="Amidase"/>
    <property type="match status" value="1"/>
</dbReference>
<dbReference type="GO" id="GO:0003824">
    <property type="term" value="F:catalytic activity"/>
    <property type="evidence" value="ECO:0007669"/>
    <property type="project" value="InterPro"/>
</dbReference>
<feature type="compositionally biased region" description="Low complexity" evidence="2">
    <location>
        <begin position="115"/>
        <end position="124"/>
    </location>
</feature>
<dbReference type="STRING" id="13735.ENSPSIP00000013242"/>
<dbReference type="PANTHER" id="PTHR11895:SF67">
    <property type="entry name" value="AMIDASE DOMAIN-CONTAINING PROTEIN"/>
    <property type="match status" value="1"/>
</dbReference>
<evidence type="ECO:0000256" key="2">
    <source>
        <dbReference type="SAM" id="MobiDB-lite"/>
    </source>
</evidence>
<accession>K7FYY2</accession>
<dbReference type="Ensembl" id="ENSPSIT00000013305.1">
    <property type="protein sequence ID" value="ENSPSIP00000013242.1"/>
    <property type="gene ID" value="ENSPSIG00000011910.1"/>
</dbReference>
<feature type="region of interest" description="Disordered" evidence="2">
    <location>
        <begin position="198"/>
        <end position="217"/>
    </location>
</feature>
<reference evidence="5" key="4">
    <citation type="submission" date="2025-09" db="UniProtKB">
        <authorList>
            <consortium name="Ensembl"/>
        </authorList>
    </citation>
    <scope>IDENTIFICATION</scope>
</reference>
<dbReference type="EMBL" id="AGCU01152096">
    <property type="status" value="NOT_ANNOTATED_CDS"/>
    <property type="molecule type" value="Genomic_DNA"/>
</dbReference>
<dbReference type="Proteomes" id="UP000007267">
    <property type="component" value="Unassembled WGS sequence"/>
</dbReference>
<reference evidence="6" key="1">
    <citation type="submission" date="2011-10" db="EMBL/GenBank/DDBJ databases">
        <authorList>
            <consortium name="Soft-shell Turtle Genome Consortium"/>
        </authorList>
    </citation>
    <scope>NUCLEOTIDE SEQUENCE [LARGE SCALE GENOMIC DNA]</scope>
    <source>
        <strain evidence="6">Daiwa-1</strain>
    </source>
</reference>
<feature type="transmembrane region" description="Helical" evidence="3">
    <location>
        <begin position="166"/>
        <end position="185"/>
    </location>
</feature>
<dbReference type="InterPro" id="IPR000120">
    <property type="entry name" value="Amidase"/>
</dbReference>
<evidence type="ECO:0000256" key="3">
    <source>
        <dbReference type="SAM" id="Phobius"/>
    </source>
</evidence>
<keyword evidence="3" id="KW-0812">Transmembrane</keyword>
<reference evidence="5" key="3">
    <citation type="submission" date="2025-08" db="UniProtKB">
        <authorList>
            <consortium name="Ensembl"/>
        </authorList>
    </citation>
    <scope>IDENTIFICATION</scope>
</reference>
<keyword evidence="3" id="KW-1133">Transmembrane helix</keyword>
<keyword evidence="3" id="KW-0472">Membrane</keyword>
<evidence type="ECO:0000259" key="4">
    <source>
        <dbReference type="Pfam" id="PF01425"/>
    </source>
</evidence>
<dbReference type="AlphaFoldDB" id="K7FYY2"/>
<keyword evidence="6" id="KW-1185">Reference proteome</keyword>
<dbReference type="PROSITE" id="PS00571">
    <property type="entry name" value="AMIDASES"/>
    <property type="match status" value="1"/>
</dbReference>
<evidence type="ECO:0000256" key="1">
    <source>
        <dbReference type="ARBA" id="ARBA00009199"/>
    </source>
</evidence>
<reference evidence="6" key="2">
    <citation type="journal article" date="2013" name="Nat. Genet.">
        <title>The draft genomes of soft-shell turtle and green sea turtle yield insights into the development and evolution of the turtle-specific body plan.</title>
        <authorList>
            <person name="Wang Z."/>
            <person name="Pascual-Anaya J."/>
            <person name="Zadissa A."/>
            <person name="Li W."/>
            <person name="Niimura Y."/>
            <person name="Huang Z."/>
            <person name="Li C."/>
            <person name="White S."/>
            <person name="Xiong Z."/>
            <person name="Fang D."/>
            <person name="Wang B."/>
            <person name="Ming Y."/>
            <person name="Chen Y."/>
            <person name="Zheng Y."/>
            <person name="Kuraku S."/>
            <person name="Pignatelli M."/>
            <person name="Herrero J."/>
            <person name="Beal K."/>
            <person name="Nozawa M."/>
            <person name="Li Q."/>
            <person name="Wang J."/>
            <person name="Zhang H."/>
            <person name="Yu L."/>
            <person name="Shigenobu S."/>
            <person name="Wang J."/>
            <person name="Liu J."/>
            <person name="Flicek P."/>
            <person name="Searle S."/>
            <person name="Wang J."/>
            <person name="Kuratani S."/>
            <person name="Yin Y."/>
            <person name="Aken B."/>
            <person name="Zhang G."/>
            <person name="Irie N."/>
        </authorList>
    </citation>
    <scope>NUCLEOTIDE SEQUENCE [LARGE SCALE GENOMIC DNA]</scope>
    <source>
        <strain evidence="6">Daiwa-1</strain>
    </source>
</reference>
<dbReference type="Gene3D" id="3.90.1300.10">
    <property type="entry name" value="Amidase signature (AS) domain"/>
    <property type="match status" value="1"/>
</dbReference>
<dbReference type="eggNOG" id="KOG1211">
    <property type="taxonomic scope" value="Eukaryota"/>
</dbReference>
<name>K7FYY2_PELSI</name>
<protein>
    <submittedName>
        <fullName evidence="5">Fatty acid amide hydrolase-like</fullName>
    </submittedName>
</protein>
<dbReference type="InterPro" id="IPR020556">
    <property type="entry name" value="Amidase_CS"/>
</dbReference>
<comment type="similarity">
    <text evidence="1">Belongs to the amidase family.</text>
</comment>
<dbReference type="InterPro" id="IPR023631">
    <property type="entry name" value="Amidase_dom"/>
</dbReference>
<proteinExistence type="inferred from homology"/>
<dbReference type="InterPro" id="IPR036928">
    <property type="entry name" value="AS_sf"/>
</dbReference>
<evidence type="ECO:0000313" key="5">
    <source>
        <dbReference type="Ensembl" id="ENSPSIP00000013242.1"/>
    </source>
</evidence>
<dbReference type="EMBL" id="AGCU01152095">
    <property type="status" value="NOT_ANNOTATED_CDS"/>
    <property type="molecule type" value="Genomic_DNA"/>
</dbReference>
<dbReference type="OMA" id="PGWHIDG"/>
<dbReference type="GeneTree" id="ENSGT00940000166284"/>
<organism evidence="5 6">
    <name type="scientific">Pelodiscus sinensis</name>
    <name type="common">Chinese softshell turtle</name>
    <name type="synonym">Trionyx sinensis</name>
    <dbReference type="NCBI Taxonomy" id="13735"/>
    <lineage>
        <taxon>Eukaryota</taxon>
        <taxon>Metazoa</taxon>
        <taxon>Chordata</taxon>
        <taxon>Craniata</taxon>
        <taxon>Vertebrata</taxon>
        <taxon>Euteleostomi</taxon>
        <taxon>Archelosauria</taxon>
        <taxon>Testudinata</taxon>
        <taxon>Testudines</taxon>
        <taxon>Cryptodira</taxon>
        <taxon>Trionychia</taxon>
        <taxon>Trionychidae</taxon>
        <taxon>Pelodiscus</taxon>
    </lineage>
</organism>
<feature type="domain" description="Amidase" evidence="4">
    <location>
        <begin position="331"/>
        <end position="750"/>
    </location>
</feature>
<dbReference type="PANTHER" id="PTHR11895">
    <property type="entry name" value="TRANSAMIDASE"/>
    <property type="match status" value="1"/>
</dbReference>
<feature type="region of interest" description="Disordered" evidence="2">
    <location>
        <begin position="75"/>
        <end position="142"/>
    </location>
</feature>